<comment type="caution">
    <text evidence="19">The sequence shown here is derived from an EMBL/GenBank/DDBJ whole genome shotgun (WGS) entry which is preliminary data.</text>
</comment>
<feature type="region of interest" description="Disordered" evidence="16">
    <location>
        <begin position="246"/>
        <end position="487"/>
    </location>
</feature>
<dbReference type="eggNOG" id="ENOG502RY3D">
    <property type="taxonomic scope" value="Eukaryota"/>
</dbReference>
<keyword evidence="7" id="KW-0560">Oxidoreductase</keyword>
<dbReference type="InterPro" id="IPR005103">
    <property type="entry name" value="AA9_LPMO"/>
</dbReference>
<sequence length="487" mass="49461">MMQLSTLLTLLPLFLAPSLVSAHGVVRDITIAGKKYTGPEPRQGFRDPGSSIIRQVEDTSPVKGANNPAMSCGTNSARASQVADVNPGDEIAFNWGSWPHRVGPLITYMASCGSTPCSEFDSANAKWFKIDQKALKDNGGWYQADVADGAPATAKIPSNLAPGNYLIRHEIIALHVAMSQGGAEFYPSCSQVRVGGSGTGAPSGDELVSFPGAYTDNHPGILMNAFGNVAKYDFPGPAVAKLAGGGGGGNANPAPAPAPTTSSAPAAPTATAPVNNGGAASPTAEPSTPAPPAATPSTSNAAATTSSRAEGAPSAPAETPSPSQEAPAEPSPAAPTTQVAVVDPVPSSSEAEPAAPTSSPVDVPYTEAAPAPAEPSPSDAAPERPFTSSETIPSPSPVDDGADDVPAVTPAPQKPSHGHGGRPSHGDTCKRRRRSKFIRRPSSTAAQGAPTAPAASEPSAAVPADDAEYTLPVGRRHSRVMRRFSRF</sequence>
<evidence type="ECO:0000256" key="10">
    <source>
        <dbReference type="ARBA" id="ARBA00023157"/>
    </source>
</evidence>
<gene>
    <name evidence="19" type="ORF">CC1G_12388</name>
</gene>
<dbReference type="AlphaFoldDB" id="A8NLT0"/>
<feature type="domain" description="Auxiliary Activity family 9 catalytic" evidence="18">
    <location>
        <begin position="23"/>
        <end position="227"/>
    </location>
</feature>
<keyword evidence="6" id="KW-0136">Cellulose degradation</keyword>
<evidence type="ECO:0000259" key="18">
    <source>
        <dbReference type="Pfam" id="PF03443"/>
    </source>
</evidence>
<evidence type="ECO:0000256" key="12">
    <source>
        <dbReference type="ARBA" id="ARBA00023326"/>
    </source>
</evidence>
<evidence type="ECO:0000256" key="14">
    <source>
        <dbReference type="ARBA" id="ARBA00045077"/>
    </source>
</evidence>
<dbReference type="RefSeq" id="XP_001834768.1">
    <property type="nucleotide sequence ID" value="XM_001834716.1"/>
</dbReference>
<dbReference type="KEGG" id="cci:CC1G_12388"/>
<comment type="similarity">
    <text evidence="13">Belongs to the polysaccharide monooxygenase AA9 family.</text>
</comment>
<accession>A8NLT0</accession>
<dbReference type="EC" id="1.14.99.56" evidence="15"/>
<dbReference type="GO" id="GO:0005576">
    <property type="term" value="C:extracellular region"/>
    <property type="evidence" value="ECO:0007669"/>
    <property type="project" value="UniProtKB-SubCell"/>
</dbReference>
<dbReference type="CDD" id="cd21175">
    <property type="entry name" value="LPMO_AA9"/>
    <property type="match status" value="1"/>
</dbReference>
<dbReference type="GeneID" id="6011283"/>
<dbReference type="EMBL" id="AACS02000012">
    <property type="protein sequence ID" value="EAU87051.1"/>
    <property type="molecule type" value="Genomic_DNA"/>
</dbReference>
<evidence type="ECO:0000256" key="8">
    <source>
        <dbReference type="ARBA" id="ARBA00023008"/>
    </source>
</evidence>
<evidence type="ECO:0000256" key="16">
    <source>
        <dbReference type="SAM" id="MobiDB-lite"/>
    </source>
</evidence>
<evidence type="ECO:0000256" key="15">
    <source>
        <dbReference type="ARBA" id="ARBA00047174"/>
    </source>
</evidence>
<dbReference type="OMA" id="ARWFKIA"/>
<keyword evidence="9" id="KW-0503">Monooxygenase</keyword>
<dbReference type="InParanoid" id="A8NLT0"/>
<keyword evidence="8" id="KW-0186">Copper</keyword>
<evidence type="ECO:0000256" key="9">
    <source>
        <dbReference type="ARBA" id="ARBA00023033"/>
    </source>
</evidence>
<proteinExistence type="inferred from homology"/>
<comment type="subcellular location">
    <subcellularLocation>
        <location evidence="2">Secreted</location>
    </subcellularLocation>
</comment>
<dbReference type="VEuPathDB" id="FungiDB:CC1G_12388"/>
<keyword evidence="10" id="KW-1015">Disulfide bond</keyword>
<organism evidence="19 20">
    <name type="scientific">Coprinopsis cinerea (strain Okayama-7 / 130 / ATCC MYA-4618 / FGSC 9003)</name>
    <name type="common">Inky cap fungus</name>
    <name type="synonym">Hormographiella aspergillata</name>
    <dbReference type="NCBI Taxonomy" id="240176"/>
    <lineage>
        <taxon>Eukaryota</taxon>
        <taxon>Fungi</taxon>
        <taxon>Dikarya</taxon>
        <taxon>Basidiomycota</taxon>
        <taxon>Agaricomycotina</taxon>
        <taxon>Agaricomycetes</taxon>
        <taxon>Agaricomycetidae</taxon>
        <taxon>Agaricales</taxon>
        <taxon>Agaricineae</taxon>
        <taxon>Psathyrellaceae</taxon>
        <taxon>Coprinopsis</taxon>
    </lineage>
</organism>
<evidence type="ECO:0000256" key="4">
    <source>
        <dbReference type="ARBA" id="ARBA00022723"/>
    </source>
</evidence>
<feature type="signal peptide" evidence="17">
    <location>
        <begin position="1"/>
        <end position="22"/>
    </location>
</feature>
<keyword evidence="20" id="KW-1185">Reference proteome</keyword>
<feature type="compositionally biased region" description="Basic residues" evidence="16">
    <location>
        <begin position="430"/>
        <end position="439"/>
    </location>
</feature>
<evidence type="ECO:0000256" key="2">
    <source>
        <dbReference type="ARBA" id="ARBA00004613"/>
    </source>
</evidence>
<dbReference type="InterPro" id="IPR049892">
    <property type="entry name" value="AA9"/>
</dbReference>
<evidence type="ECO:0000256" key="6">
    <source>
        <dbReference type="ARBA" id="ARBA00023001"/>
    </source>
</evidence>
<protein>
    <recommendedName>
        <fullName evidence="15">lytic cellulose monooxygenase (C4-dehydrogenating)</fullName>
        <ecNumber evidence="15">1.14.99.56</ecNumber>
    </recommendedName>
</protein>
<feature type="compositionally biased region" description="Basic residues" evidence="16">
    <location>
        <begin position="474"/>
        <end position="487"/>
    </location>
</feature>
<feature type="compositionally biased region" description="Low complexity" evidence="16">
    <location>
        <begin position="259"/>
        <end position="287"/>
    </location>
</feature>
<comment type="cofactor">
    <cofactor evidence="1">
        <name>Cu(2+)</name>
        <dbReference type="ChEBI" id="CHEBI:29036"/>
    </cofactor>
</comment>
<dbReference type="GO" id="GO:0004497">
    <property type="term" value="F:monooxygenase activity"/>
    <property type="evidence" value="ECO:0007669"/>
    <property type="project" value="UniProtKB-KW"/>
</dbReference>
<evidence type="ECO:0000256" key="5">
    <source>
        <dbReference type="ARBA" id="ARBA00022729"/>
    </source>
</evidence>
<feature type="chain" id="PRO_5002727283" description="lytic cellulose monooxygenase (C4-dehydrogenating)" evidence="17">
    <location>
        <begin position="23"/>
        <end position="487"/>
    </location>
</feature>
<dbReference type="Proteomes" id="UP000001861">
    <property type="component" value="Unassembled WGS sequence"/>
</dbReference>
<reference evidence="19 20" key="1">
    <citation type="journal article" date="2010" name="Proc. Natl. Acad. Sci. U.S.A.">
        <title>Insights into evolution of multicellular fungi from the assembled chromosomes of the mushroom Coprinopsis cinerea (Coprinus cinereus).</title>
        <authorList>
            <person name="Stajich J.E."/>
            <person name="Wilke S.K."/>
            <person name="Ahren D."/>
            <person name="Au C.H."/>
            <person name="Birren B.W."/>
            <person name="Borodovsky M."/>
            <person name="Burns C."/>
            <person name="Canback B."/>
            <person name="Casselton L.A."/>
            <person name="Cheng C.K."/>
            <person name="Deng J."/>
            <person name="Dietrich F.S."/>
            <person name="Fargo D.C."/>
            <person name="Farman M.L."/>
            <person name="Gathman A.C."/>
            <person name="Goldberg J."/>
            <person name="Guigo R."/>
            <person name="Hoegger P.J."/>
            <person name="Hooker J.B."/>
            <person name="Huggins A."/>
            <person name="James T.Y."/>
            <person name="Kamada T."/>
            <person name="Kilaru S."/>
            <person name="Kodira C."/>
            <person name="Kues U."/>
            <person name="Kupfer D."/>
            <person name="Kwan H.S."/>
            <person name="Lomsadze A."/>
            <person name="Li W."/>
            <person name="Lilly W.W."/>
            <person name="Ma L.J."/>
            <person name="Mackey A.J."/>
            <person name="Manning G."/>
            <person name="Martin F."/>
            <person name="Muraguchi H."/>
            <person name="Natvig D.O."/>
            <person name="Palmerini H."/>
            <person name="Ramesh M.A."/>
            <person name="Rehmeyer C.J."/>
            <person name="Roe B.A."/>
            <person name="Shenoy N."/>
            <person name="Stanke M."/>
            <person name="Ter-Hovhannisyan V."/>
            <person name="Tunlid A."/>
            <person name="Velagapudi R."/>
            <person name="Vision T.J."/>
            <person name="Zeng Q."/>
            <person name="Zolan M.E."/>
            <person name="Pukkila P.J."/>
        </authorList>
    </citation>
    <scope>NUCLEOTIDE SEQUENCE [LARGE SCALE GENOMIC DNA]</scope>
    <source>
        <strain evidence="20">Okayama-7 / 130 / ATCC MYA-4618 / FGSC 9003</strain>
    </source>
</reference>
<dbReference type="Pfam" id="PF03443">
    <property type="entry name" value="AA9"/>
    <property type="match status" value="1"/>
</dbReference>
<evidence type="ECO:0000256" key="3">
    <source>
        <dbReference type="ARBA" id="ARBA00022525"/>
    </source>
</evidence>
<dbReference type="GO" id="GO:0030245">
    <property type="term" value="P:cellulose catabolic process"/>
    <property type="evidence" value="ECO:0007669"/>
    <property type="project" value="UniProtKB-KW"/>
</dbReference>
<evidence type="ECO:0000256" key="7">
    <source>
        <dbReference type="ARBA" id="ARBA00023002"/>
    </source>
</evidence>
<dbReference type="Gene3D" id="2.70.50.70">
    <property type="match status" value="1"/>
</dbReference>
<keyword evidence="3" id="KW-0964">Secreted</keyword>
<evidence type="ECO:0000256" key="13">
    <source>
        <dbReference type="ARBA" id="ARBA00044502"/>
    </source>
</evidence>
<dbReference type="PANTHER" id="PTHR33353:SF10">
    <property type="entry name" value="ENDO-BETA-1,4-GLUCANASE D"/>
    <property type="match status" value="1"/>
</dbReference>
<evidence type="ECO:0000313" key="20">
    <source>
        <dbReference type="Proteomes" id="UP000001861"/>
    </source>
</evidence>
<evidence type="ECO:0000256" key="1">
    <source>
        <dbReference type="ARBA" id="ARBA00001973"/>
    </source>
</evidence>
<evidence type="ECO:0000313" key="19">
    <source>
        <dbReference type="EMBL" id="EAU87051.1"/>
    </source>
</evidence>
<evidence type="ECO:0000256" key="11">
    <source>
        <dbReference type="ARBA" id="ARBA00023277"/>
    </source>
</evidence>
<dbReference type="PANTHER" id="PTHR33353">
    <property type="entry name" value="PUTATIVE (AFU_ORTHOLOGUE AFUA_1G12560)-RELATED"/>
    <property type="match status" value="1"/>
</dbReference>
<evidence type="ECO:0000256" key="17">
    <source>
        <dbReference type="SAM" id="SignalP"/>
    </source>
</evidence>
<comment type="catalytic activity">
    <reaction evidence="14">
        <text>[(1-&gt;4)-beta-D-glucosyl]n+m + reduced acceptor + O2 = 4-dehydro-beta-D-glucosyl-[(1-&gt;4)-beta-D-glucosyl]n-1 + [(1-&gt;4)-beta-D-glucosyl]m + acceptor + H2O.</text>
        <dbReference type="EC" id="1.14.99.56"/>
    </reaction>
</comment>
<keyword evidence="4" id="KW-0479">Metal-binding</keyword>
<keyword evidence="11" id="KW-0119">Carbohydrate metabolism</keyword>
<dbReference type="GO" id="GO:0046872">
    <property type="term" value="F:metal ion binding"/>
    <property type="evidence" value="ECO:0007669"/>
    <property type="project" value="UniProtKB-KW"/>
</dbReference>
<feature type="compositionally biased region" description="Low complexity" evidence="16">
    <location>
        <begin position="339"/>
        <end position="385"/>
    </location>
</feature>
<keyword evidence="12" id="KW-0624">Polysaccharide degradation</keyword>
<feature type="compositionally biased region" description="Low complexity" evidence="16">
    <location>
        <begin position="440"/>
        <end position="464"/>
    </location>
</feature>
<keyword evidence="5 17" id="KW-0732">Signal</keyword>
<feature type="compositionally biased region" description="Low complexity" evidence="16">
    <location>
        <begin position="295"/>
        <end position="328"/>
    </location>
</feature>
<dbReference type="OrthoDB" id="4849160at2759"/>
<dbReference type="STRING" id="240176.A8NLT0"/>
<name>A8NLT0_COPC7</name>